<feature type="compositionally biased region" description="Basic and acidic residues" evidence="1">
    <location>
        <begin position="361"/>
        <end position="370"/>
    </location>
</feature>
<feature type="compositionally biased region" description="Basic and acidic residues" evidence="1">
    <location>
        <begin position="1"/>
        <end position="17"/>
    </location>
</feature>
<dbReference type="AlphaFoldDB" id="A0AAV9HKH6"/>
<dbReference type="Proteomes" id="UP001321749">
    <property type="component" value="Unassembled WGS sequence"/>
</dbReference>
<feature type="region of interest" description="Disordered" evidence="1">
    <location>
        <begin position="319"/>
        <end position="370"/>
    </location>
</feature>
<feature type="compositionally biased region" description="Gly residues" evidence="1">
    <location>
        <begin position="628"/>
        <end position="644"/>
    </location>
</feature>
<evidence type="ECO:0000313" key="2">
    <source>
        <dbReference type="EMBL" id="KAK4461357.1"/>
    </source>
</evidence>
<comment type="caution">
    <text evidence="2">The sequence shown here is derived from an EMBL/GenBank/DDBJ whole genome shotgun (WGS) entry which is preliminary data.</text>
</comment>
<accession>A0AAV9HKH6</accession>
<feature type="compositionally biased region" description="Basic residues" evidence="1">
    <location>
        <begin position="201"/>
        <end position="217"/>
    </location>
</feature>
<feature type="compositionally biased region" description="Low complexity" evidence="1">
    <location>
        <begin position="62"/>
        <end position="73"/>
    </location>
</feature>
<feature type="region of interest" description="Disordered" evidence="1">
    <location>
        <begin position="578"/>
        <end position="644"/>
    </location>
</feature>
<dbReference type="EMBL" id="MU864992">
    <property type="protein sequence ID" value="KAK4461357.1"/>
    <property type="molecule type" value="Genomic_DNA"/>
</dbReference>
<gene>
    <name evidence="2" type="ORF">QBC42DRAFT_329984</name>
</gene>
<feature type="region of interest" description="Disordered" evidence="1">
    <location>
        <begin position="194"/>
        <end position="306"/>
    </location>
</feature>
<feature type="compositionally biased region" description="Polar residues" evidence="1">
    <location>
        <begin position="289"/>
        <end position="303"/>
    </location>
</feature>
<evidence type="ECO:0000313" key="3">
    <source>
        <dbReference type="Proteomes" id="UP001321749"/>
    </source>
</evidence>
<feature type="region of interest" description="Disordered" evidence="1">
    <location>
        <begin position="57"/>
        <end position="129"/>
    </location>
</feature>
<feature type="compositionally biased region" description="Acidic residues" evidence="1">
    <location>
        <begin position="244"/>
        <end position="255"/>
    </location>
</feature>
<sequence>MADPVHKSAATKTEDPSRSAGNNDCNAAAPVGSSNITSCDSNEVTTCNVRSGASALVTASRAPAEPAVVTTTTTKDEETVEPTKSSGTIEPKEGEPTVPEKCANIGEKQYPESHPLNPRHPFYKKASDPKRSHRKWHRLEGYVMKCDVCENRAPGVLYQCDIVECEQRICINCARAHAHIQDGKLDPWHYIDPDEHDWTPRQRKKPAPKKGRGKRAARSPSTASVEPVQPQAPAQTRKRGNEPDPIDLNDDNNLEESEHRQKRSRHLPNSGSSRNPLPDAAPRADIDQATANSPREGNKSSNETSRERAIAAGIRAMDDEAASSNREKWERPEANVSSDLRGDQGFPQGVGQGDSNVYSNYHRDSQGYYDHRAQSNPHQEYHSHKAYGQEHGGPGSGYGYRVDHYGVHLPLRHRLVLAIFHQIFDTPANPTARPLQRPPTTIPELYELPLPEPHYQSCGFSQPFQNPTSAQRFAFRHQWHNDRTATEIGDEEVHGRITHAWDSNHFLLDERSAEGRASGRFSDGHLWTLQLLWEVFEVGRAAMASGGMDRTVRWFVRERDLLRTERDEAAWHRLHRPLPAHPRHFLPPGHSGPLHPRPGHSLPAPGAGGTPFPGQPARAPSKPSRGNLPGGGRGLGPGVNSGRR</sequence>
<feature type="region of interest" description="Disordered" evidence="1">
    <location>
        <begin position="1"/>
        <end position="39"/>
    </location>
</feature>
<evidence type="ECO:0000256" key="1">
    <source>
        <dbReference type="SAM" id="MobiDB-lite"/>
    </source>
</evidence>
<reference evidence="2" key="2">
    <citation type="submission" date="2023-06" db="EMBL/GenBank/DDBJ databases">
        <authorList>
            <consortium name="Lawrence Berkeley National Laboratory"/>
            <person name="Mondo S.J."/>
            <person name="Hensen N."/>
            <person name="Bonometti L."/>
            <person name="Westerberg I."/>
            <person name="Brannstrom I.O."/>
            <person name="Guillou S."/>
            <person name="Cros-Aarteil S."/>
            <person name="Calhoun S."/>
            <person name="Haridas S."/>
            <person name="Kuo A."/>
            <person name="Pangilinan J."/>
            <person name="Riley R."/>
            <person name="Labutti K."/>
            <person name="Andreopoulos B."/>
            <person name="Lipzen A."/>
            <person name="Chen C."/>
            <person name="Yanf M."/>
            <person name="Daum C."/>
            <person name="Ng V."/>
            <person name="Clum A."/>
            <person name="Steindorff A."/>
            <person name="Ohm R."/>
            <person name="Martin F."/>
            <person name="Silar P."/>
            <person name="Natvig D."/>
            <person name="Lalanne C."/>
            <person name="Gautier V."/>
            <person name="Ament-Velasquez S.L."/>
            <person name="Kruys A."/>
            <person name="Hutchinson M.I."/>
            <person name="Powell A.J."/>
            <person name="Barry K."/>
            <person name="Miller A.N."/>
            <person name="Grigoriev I.V."/>
            <person name="Debuchy R."/>
            <person name="Gladieux P."/>
            <person name="Thoren M.H."/>
            <person name="Johannesson H."/>
        </authorList>
    </citation>
    <scope>NUCLEOTIDE SEQUENCE</scope>
    <source>
        <strain evidence="2">PSN324</strain>
    </source>
</reference>
<keyword evidence="3" id="KW-1185">Reference proteome</keyword>
<proteinExistence type="predicted"/>
<name>A0AAV9HKH6_9PEZI</name>
<reference evidence="2" key="1">
    <citation type="journal article" date="2023" name="Mol. Phylogenet. Evol.">
        <title>Genome-scale phylogeny and comparative genomics of the fungal order Sordariales.</title>
        <authorList>
            <person name="Hensen N."/>
            <person name="Bonometti L."/>
            <person name="Westerberg I."/>
            <person name="Brannstrom I.O."/>
            <person name="Guillou S."/>
            <person name="Cros-Aarteil S."/>
            <person name="Calhoun S."/>
            <person name="Haridas S."/>
            <person name="Kuo A."/>
            <person name="Mondo S."/>
            <person name="Pangilinan J."/>
            <person name="Riley R."/>
            <person name="LaButti K."/>
            <person name="Andreopoulos B."/>
            <person name="Lipzen A."/>
            <person name="Chen C."/>
            <person name="Yan M."/>
            <person name="Daum C."/>
            <person name="Ng V."/>
            <person name="Clum A."/>
            <person name="Steindorff A."/>
            <person name="Ohm R.A."/>
            <person name="Martin F."/>
            <person name="Silar P."/>
            <person name="Natvig D.O."/>
            <person name="Lalanne C."/>
            <person name="Gautier V."/>
            <person name="Ament-Velasquez S.L."/>
            <person name="Kruys A."/>
            <person name="Hutchinson M.I."/>
            <person name="Powell A.J."/>
            <person name="Barry K."/>
            <person name="Miller A.N."/>
            <person name="Grigoriev I.V."/>
            <person name="Debuchy R."/>
            <person name="Gladieux P."/>
            <person name="Hiltunen Thoren M."/>
            <person name="Johannesson H."/>
        </authorList>
    </citation>
    <scope>NUCLEOTIDE SEQUENCE</scope>
    <source>
        <strain evidence="2">PSN324</strain>
    </source>
</reference>
<protein>
    <submittedName>
        <fullName evidence="2">Uncharacterized protein</fullName>
    </submittedName>
</protein>
<organism evidence="2 3">
    <name type="scientific">Cladorrhinum samala</name>
    <dbReference type="NCBI Taxonomy" id="585594"/>
    <lineage>
        <taxon>Eukaryota</taxon>
        <taxon>Fungi</taxon>
        <taxon>Dikarya</taxon>
        <taxon>Ascomycota</taxon>
        <taxon>Pezizomycotina</taxon>
        <taxon>Sordariomycetes</taxon>
        <taxon>Sordariomycetidae</taxon>
        <taxon>Sordariales</taxon>
        <taxon>Podosporaceae</taxon>
        <taxon>Cladorrhinum</taxon>
    </lineage>
</organism>